<keyword evidence="2" id="KW-1185">Reference proteome</keyword>
<dbReference type="OrthoDB" id="4093325at2759"/>
<dbReference type="Proteomes" id="UP000799444">
    <property type="component" value="Unassembled WGS sequence"/>
</dbReference>
<name>A0A9P4QVQ5_9PLEO</name>
<reference evidence="1" key="1">
    <citation type="journal article" date="2020" name="Stud. Mycol.">
        <title>101 Dothideomycetes genomes: a test case for predicting lifestyles and emergence of pathogens.</title>
        <authorList>
            <person name="Haridas S."/>
            <person name="Albert R."/>
            <person name="Binder M."/>
            <person name="Bloem J."/>
            <person name="Labutti K."/>
            <person name="Salamov A."/>
            <person name="Andreopoulos B."/>
            <person name="Baker S."/>
            <person name="Barry K."/>
            <person name="Bills G."/>
            <person name="Bluhm B."/>
            <person name="Cannon C."/>
            <person name="Castanera R."/>
            <person name="Culley D."/>
            <person name="Daum C."/>
            <person name="Ezra D."/>
            <person name="Gonzalez J."/>
            <person name="Henrissat B."/>
            <person name="Kuo A."/>
            <person name="Liang C."/>
            <person name="Lipzen A."/>
            <person name="Lutzoni F."/>
            <person name="Magnuson J."/>
            <person name="Mondo S."/>
            <person name="Nolan M."/>
            <person name="Ohm R."/>
            <person name="Pangilinan J."/>
            <person name="Park H.-J."/>
            <person name="Ramirez L."/>
            <person name="Alfaro M."/>
            <person name="Sun H."/>
            <person name="Tritt A."/>
            <person name="Yoshinaga Y."/>
            <person name="Zwiers L.-H."/>
            <person name="Turgeon B."/>
            <person name="Goodwin S."/>
            <person name="Spatafora J."/>
            <person name="Crous P."/>
            <person name="Grigoriev I."/>
        </authorList>
    </citation>
    <scope>NUCLEOTIDE SEQUENCE</scope>
    <source>
        <strain evidence="1">CBS 125425</strain>
    </source>
</reference>
<evidence type="ECO:0000313" key="1">
    <source>
        <dbReference type="EMBL" id="KAF2734793.1"/>
    </source>
</evidence>
<proteinExistence type="predicted"/>
<dbReference type="EMBL" id="ML996143">
    <property type="protein sequence ID" value="KAF2734793.1"/>
    <property type="molecule type" value="Genomic_DNA"/>
</dbReference>
<evidence type="ECO:0000313" key="2">
    <source>
        <dbReference type="Proteomes" id="UP000799444"/>
    </source>
</evidence>
<dbReference type="AlphaFoldDB" id="A0A9P4QVQ5"/>
<protein>
    <submittedName>
        <fullName evidence="1">Cell wall protein PhiA</fullName>
    </submittedName>
</protein>
<organism evidence="1 2">
    <name type="scientific">Polyplosphaeria fusca</name>
    <dbReference type="NCBI Taxonomy" id="682080"/>
    <lineage>
        <taxon>Eukaryota</taxon>
        <taxon>Fungi</taxon>
        <taxon>Dikarya</taxon>
        <taxon>Ascomycota</taxon>
        <taxon>Pezizomycotina</taxon>
        <taxon>Dothideomycetes</taxon>
        <taxon>Pleosporomycetidae</taxon>
        <taxon>Pleosporales</taxon>
        <taxon>Tetraplosphaeriaceae</taxon>
        <taxon>Polyplosphaeria</taxon>
    </lineage>
</organism>
<comment type="caution">
    <text evidence="1">The sequence shown here is derived from an EMBL/GenBank/DDBJ whole genome shotgun (WGS) entry which is preliminary data.</text>
</comment>
<sequence>FGLMSIRSGSNIHFAVFQAALSGIYLDLDSQNATCDDPDSIYANIAEFSIQDGELFLYGGSDFLSGDAQQIIVDRSDYGQGVVRYANTSMILGPQWETVGWQITNDDLEFDGIGFQACPGEIEGAWRLWLAAFRNPNGNEGCLGLESLALTLNHPDACTYT</sequence>
<accession>A0A9P4QVQ5</accession>
<gene>
    <name evidence="1" type="ORF">EJ04DRAFT_407757</name>
</gene>
<feature type="non-terminal residue" evidence="1">
    <location>
        <position position="161"/>
    </location>
</feature>
<feature type="non-terminal residue" evidence="1">
    <location>
        <position position="1"/>
    </location>
</feature>